<dbReference type="Pfam" id="PF00106">
    <property type="entry name" value="adh_short"/>
    <property type="match status" value="1"/>
</dbReference>
<accession>A0A6A5WIW4</accession>
<dbReference type="AlphaFoldDB" id="A0A6A5WIW4"/>
<dbReference type="InterPro" id="IPR002347">
    <property type="entry name" value="SDR_fam"/>
</dbReference>
<dbReference type="PANTHER" id="PTHR47534:SF2">
    <property type="entry name" value="KETOREDUCTASE (KR) DOMAIN-CONTAINING PROTEIN-RELATED"/>
    <property type="match status" value="1"/>
</dbReference>
<dbReference type="EMBL" id="ML977587">
    <property type="protein sequence ID" value="KAF2000749.1"/>
    <property type="molecule type" value="Genomic_DNA"/>
</dbReference>
<dbReference type="SUPFAM" id="SSF51735">
    <property type="entry name" value="NAD(P)-binding Rossmann-fold domains"/>
    <property type="match status" value="1"/>
</dbReference>
<evidence type="ECO:0000256" key="1">
    <source>
        <dbReference type="ARBA" id="ARBA00023002"/>
    </source>
</evidence>
<dbReference type="InterPro" id="IPR052228">
    <property type="entry name" value="Sec_Metab_Biosynth_Oxidored"/>
</dbReference>
<dbReference type="GO" id="GO:0016491">
    <property type="term" value="F:oxidoreductase activity"/>
    <property type="evidence" value="ECO:0007669"/>
    <property type="project" value="UniProtKB-KW"/>
</dbReference>
<dbReference type="PANTHER" id="PTHR47534">
    <property type="entry name" value="YALI0E05731P"/>
    <property type="match status" value="1"/>
</dbReference>
<organism evidence="2 3">
    <name type="scientific">Amniculicola lignicola CBS 123094</name>
    <dbReference type="NCBI Taxonomy" id="1392246"/>
    <lineage>
        <taxon>Eukaryota</taxon>
        <taxon>Fungi</taxon>
        <taxon>Dikarya</taxon>
        <taxon>Ascomycota</taxon>
        <taxon>Pezizomycotina</taxon>
        <taxon>Dothideomycetes</taxon>
        <taxon>Pleosporomycetidae</taxon>
        <taxon>Pleosporales</taxon>
        <taxon>Amniculicolaceae</taxon>
        <taxon>Amniculicola</taxon>
    </lineage>
</organism>
<dbReference type="OrthoDB" id="2898509at2759"/>
<keyword evidence="3" id="KW-1185">Reference proteome</keyword>
<gene>
    <name evidence="2" type="ORF">P154DRAFT_522343</name>
</gene>
<dbReference type="Gene3D" id="3.40.50.720">
    <property type="entry name" value="NAD(P)-binding Rossmann-like Domain"/>
    <property type="match status" value="1"/>
</dbReference>
<reference evidence="2" key="1">
    <citation type="journal article" date="2020" name="Stud. Mycol.">
        <title>101 Dothideomycetes genomes: a test case for predicting lifestyles and emergence of pathogens.</title>
        <authorList>
            <person name="Haridas S."/>
            <person name="Albert R."/>
            <person name="Binder M."/>
            <person name="Bloem J."/>
            <person name="Labutti K."/>
            <person name="Salamov A."/>
            <person name="Andreopoulos B."/>
            <person name="Baker S."/>
            <person name="Barry K."/>
            <person name="Bills G."/>
            <person name="Bluhm B."/>
            <person name="Cannon C."/>
            <person name="Castanera R."/>
            <person name="Culley D."/>
            <person name="Daum C."/>
            <person name="Ezra D."/>
            <person name="Gonzalez J."/>
            <person name="Henrissat B."/>
            <person name="Kuo A."/>
            <person name="Liang C."/>
            <person name="Lipzen A."/>
            <person name="Lutzoni F."/>
            <person name="Magnuson J."/>
            <person name="Mondo S."/>
            <person name="Nolan M."/>
            <person name="Ohm R."/>
            <person name="Pangilinan J."/>
            <person name="Park H.-J."/>
            <person name="Ramirez L."/>
            <person name="Alfaro M."/>
            <person name="Sun H."/>
            <person name="Tritt A."/>
            <person name="Yoshinaga Y."/>
            <person name="Zwiers L.-H."/>
            <person name="Turgeon B."/>
            <person name="Goodwin S."/>
            <person name="Spatafora J."/>
            <person name="Crous P."/>
            <person name="Grigoriev I."/>
        </authorList>
    </citation>
    <scope>NUCLEOTIDE SEQUENCE</scope>
    <source>
        <strain evidence="2">CBS 123094</strain>
    </source>
</reference>
<evidence type="ECO:0000313" key="2">
    <source>
        <dbReference type="EMBL" id="KAF2000749.1"/>
    </source>
</evidence>
<evidence type="ECO:0000313" key="3">
    <source>
        <dbReference type="Proteomes" id="UP000799779"/>
    </source>
</evidence>
<dbReference type="InterPro" id="IPR036291">
    <property type="entry name" value="NAD(P)-bd_dom_sf"/>
</dbReference>
<sequence>MVSLSTIRAHNASLKSTLPPNLVAVFVGGTSGMGYSTARELVRNTTSPHIYLIGRNQTEASRIISELQSINPDSKLNFIKSDVSLLKGVDEACKEIAAKEKKVNLLFMTVGYLTMKGRNETPEGIDKKMSVHYYARMRFVQNLAPLLTTAAPELSRVVSVMDPRLGRGSKEPNWADLSLKTSFSLQNCATHTSAMQNYALEHFAAAYPKTSFSHAYPSMVDTGVTKVFGPIGQPFMKATIAVMKKLNVAIDLGESGERHLYAATAPQFAPRATAIEGVARGMDEVAGSGAYSLNWDGEVTGESKNAAKWREEGAVEKVWSHTEEVWRKIFGEGGKY</sequence>
<keyword evidence="1" id="KW-0560">Oxidoreductase</keyword>
<proteinExistence type="predicted"/>
<dbReference type="Proteomes" id="UP000799779">
    <property type="component" value="Unassembled WGS sequence"/>
</dbReference>
<protein>
    <recommendedName>
        <fullName evidence="4">NAD(P)-binding protein</fullName>
    </recommendedName>
</protein>
<evidence type="ECO:0008006" key="4">
    <source>
        <dbReference type="Google" id="ProtNLM"/>
    </source>
</evidence>
<name>A0A6A5WIW4_9PLEO</name>